<dbReference type="AlphaFoldDB" id="A0AAJ6ZEC5"/>
<name>A0AAJ6ZEC5_PAPXU</name>
<reference evidence="1" key="1">
    <citation type="submission" date="2025-08" db="UniProtKB">
        <authorList>
            <consortium name="RefSeq"/>
        </authorList>
    </citation>
    <scope>IDENTIFICATION</scope>
</reference>
<gene>
    <name evidence="1" type="primary">LOC106120150</name>
</gene>
<evidence type="ECO:0000313" key="1">
    <source>
        <dbReference type="RefSeq" id="XP_013170829.1"/>
    </source>
</evidence>
<organism evidence="1">
    <name type="scientific">Papilio xuthus</name>
    <name type="common">Asian swallowtail butterfly</name>
    <dbReference type="NCBI Taxonomy" id="66420"/>
    <lineage>
        <taxon>Eukaryota</taxon>
        <taxon>Metazoa</taxon>
        <taxon>Ecdysozoa</taxon>
        <taxon>Arthropoda</taxon>
        <taxon>Hexapoda</taxon>
        <taxon>Insecta</taxon>
        <taxon>Pterygota</taxon>
        <taxon>Neoptera</taxon>
        <taxon>Endopterygota</taxon>
        <taxon>Lepidoptera</taxon>
        <taxon>Glossata</taxon>
        <taxon>Ditrysia</taxon>
        <taxon>Papilionoidea</taxon>
        <taxon>Papilionidae</taxon>
        <taxon>Papilioninae</taxon>
        <taxon>Papilio</taxon>
    </lineage>
</organism>
<dbReference type="RefSeq" id="XP_013170829.1">
    <property type="nucleotide sequence ID" value="XM_013315375.1"/>
</dbReference>
<sequence>MEVDSSVRTKDVLSQELRSLRERSVHICKAIESSPNEVLIPNKDKTLNYVAGLRKELETSNTTITTDNNLITSQFLSEMKERTEDVEKHIAFTKGLIHDADTEIERLQNLVITAKEVRSSPIIEKKDIQPQHIEKAKEKFHVLKQELRGLIYSLFPKCSGLITEVLAELMRARLDVNSNGYIPCTAENFPAIELLMDANLVSANPYNNTEVKLVY</sequence>
<protein>
    <submittedName>
        <fullName evidence="1">Uncharacterized protein LOC106120150</fullName>
    </submittedName>
</protein>
<accession>A0AAJ6ZEC5</accession>
<proteinExistence type="predicted"/>
<dbReference type="KEGG" id="pxu:106120150"/>
<dbReference type="Proteomes" id="UP000694872">
    <property type="component" value="Unplaced"/>
</dbReference>
<dbReference type="GeneID" id="106120150"/>